<evidence type="ECO:0000313" key="2">
    <source>
        <dbReference type="Proteomes" id="UP000694523"/>
    </source>
</evidence>
<sequence length="427" mass="47439">MAFVVDSDSRDSVGIRGLISKARETQDFGALQTAFDSITKPGTGQERVSSDICVLCAEAALQLGCGEISKPCLKMYFEGSPPANQFLCRAYLCQGQLECPPAAGSVEDVEKAADYFLKAIEVAKREPSLHCLVFNASVLYVHTVRPSLQRGRSAHLVPSLRQVLQGLEELNDPDHDWRAQLMMQLLKCYIDAGEMEEAVMFAKATQQFVKSHTAHLFPELFSLLIQHKLSDSDVLLEMSQQSPTLTAIYKLEEFKMLVSANIDELKEEDSAKLQDIFDLLAPTKEPASLTESNPQPLPPAERVAFLLELALLALQTKHQKVAADCLKELKMAKEASTGQKIIMECISCEIGLLKKEAKMNEYSKGGVEARLREIDRLDQWLLNARRAADPQATQAVCASQWRLCLPLLQHNLRKSIRTALLRVAQAL</sequence>
<dbReference type="Ensembl" id="ENSNMLT00000042951.1">
    <property type="protein sequence ID" value="ENSNMLP00000038584.1"/>
    <property type="gene ID" value="ENSNMLG00000023802.1"/>
</dbReference>
<dbReference type="Gene3D" id="1.25.40.10">
    <property type="entry name" value="Tetratricopeptide repeat domain"/>
    <property type="match status" value="1"/>
</dbReference>
<keyword evidence="2" id="KW-1185">Reference proteome</keyword>
<name>A0A8C6WXD8_9GOBI</name>
<dbReference type="Proteomes" id="UP000694523">
    <property type="component" value="Unplaced"/>
</dbReference>
<reference evidence="1" key="2">
    <citation type="submission" date="2025-09" db="UniProtKB">
        <authorList>
            <consortium name="Ensembl"/>
        </authorList>
    </citation>
    <scope>IDENTIFICATION</scope>
</reference>
<reference evidence="1" key="1">
    <citation type="submission" date="2025-08" db="UniProtKB">
        <authorList>
            <consortium name="Ensembl"/>
        </authorList>
    </citation>
    <scope>IDENTIFICATION</scope>
</reference>
<dbReference type="AlphaFoldDB" id="A0A8C6WXD8"/>
<evidence type="ECO:0000313" key="1">
    <source>
        <dbReference type="Ensembl" id="ENSNMLP00000038584.1"/>
    </source>
</evidence>
<dbReference type="InterPro" id="IPR011990">
    <property type="entry name" value="TPR-like_helical_dom_sf"/>
</dbReference>
<dbReference type="InterPro" id="IPR057466">
    <property type="entry name" value="CFAP46_TPR"/>
</dbReference>
<dbReference type="GO" id="GO:0060294">
    <property type="term" value="P:cilium movement involved in cell motility"/>
    <property type="evidence" value="ECO:0007669"/>
    <property type="project" value="InterPro"/>
</dbReference>
<dbReference type="InterPro" id="IPR039586">
    <property type="entry name" value="CFAP46"/>
</dbReference>
<proteinExistence type="predicted"/>
<dbReference type="PANTHER" id="PTHR15977">
    <property type="entry name" value="CILIA- AND FLAGELLA-ASSOCIATED PROTEIN 46"/>
    <property type="match status" value="1"/>
</dbReference>
<dbReference type="PANTHER" id="PTHR15977:SF15">
    <property type="entry name" value="CILIA- AND FLAGELLA-ASSOCIATED PROTEIN 46"/>
    <property type="match status" value="1"/>
</dbReference>
<organism evidence="1 2">
    <name type="scientific">Neogobius melanostomus</name>
    <name type="common">round goby</name>
    <dbReference type="NCBI Taxonomy" id="47308"/>
    <lineage>
        <taxon>Eukaryota</taxon>
        <taxon>Metazoa</taxon>
        <taxon>Chordata</taxon>
        <taxon>Craniata</taxon>
        <taxon>Vertebrata</taxon>
        <taxon>Euteleostomi</taxon>
        <taxon>Actinopterygii</taxon>
        <taxon>Neopterygii</taxon>
        <taxon>Teleostei</taxon>
        <taxon>Neoteleostei</taxon>
        <taxon>Acanthomorphata</taxon>
        <taxon>Gobiaria</taxon>
        <taxon>Gobiiformes</taxon>
        <taxon>Gobioidei</taxon>
        <taxon>Gobiidae</taxon>
        <taxon>Benthophilinae</taxon>
        <taxon>Neogobiini</taxon>
        <taxon>Neogobius</taxon>
    </lineage>
</organism>
<protein>
    <submittedName>
        <fullName evidence="1">Uncharacterized protein</fullName>
    </submittedName>
</protein>
<accession>A0A8C6WXD8</accession>
<dbReference type="GO" id="GO:0035082">
    <property type="term" value="P:axoneme assembly"/>
    <property type="evidence" value="ECO:0007669"/>
    <property type="project" value="InterPro"/>
</dbReference>
<dbReference type="Pfam" id="PF25439">
    <property type="entry name" value="TPR_CFAP46_N"/>
    <property type="match status" value="1"/>
</dbReference>